<dbReference type="Pfam" id="PF00132">
    <property type="entry name" value="Hexapep"/>
    <property type="match status" value="1"/>
</dbReference>
<protein>
    <submittedName>
        <fullName evidence="1">Maltose O-acetyltransferase</fullName>
        <ecNumber evidence="1">2.3.1.79</ecNumber>
    </submittedName>
</protein>
<proteinExistence type="predicted"/>
<dbReference type="SUPFAM" id="SSF51161">
    <property type="entry name" value="Trimeric LpxA-like enzymes"/>
    <property type="match status" value="1"/>
</dbReference>
<dbReference type="EC" id="2.3.1.79" evidence="1"/>
<dbReference type="RefSeq" id="WP_144366580.1">
    <property type="nucleotide sequence ID" value="NZ_CABHNA010000036.1"/>
</dbReference>
<dbReference type="AlphaFoldDB" id="A0A564SXH5"/>
<keyword evidence="1" id="KW-0012">Acyltransferase</keyword>
<dbReference type="GO" id="GO:0008925">
    <property type="term" value="F:maltose O-acetyltransferase activity"/>
    <property type="evidence" value="ECO:0007669"/>
    <property type="project" value="UniProtKB-EC"/>
</dbReference>
<sequence length="237" mass="27310">MNLKNKIKVKILGYKATSESYITYLRKIGVQVGEDVVLYRPLNTTIDVQNPHLLEIGNHVMMTGPVTILTHDYSWSVLKRKYGEIVGNQKYTVLKDNIFIGWGATILAGSYIGENTIIGAGSVVSGHLEGNAVYAGNPARRILSIDEYYQKRKSKQIEEAVAYVRKYEERFGAVPSIEKLDEYFFLFFNPNDQSQRETFDFKLKLLENYDETMKKAELNKPIFSSYDEFIKYCRENR</sequence>
<dbReference type="InterPro" id="IPR001451">
    <property type="entry name" value="Hexapep"/>
</dbReference>
<dbReference type="Proteomes" id="UP000363661">
    <property type="component" value="Unassembled WGS sequence"/>
</dbReference>
<keyword evidence="1" id="KW-0808">Transferase</keyword>
<gene>
    <name evidence="1" type="primary">maa</name>
    <name evidence="1" type="ORF">RTSSTS7063_00741</name>
</gene>
<organism evidence="1 2">
    <name type="scientific">[Ruminococcus] torques</name>
    <dbReference type="NCBI Taxonomy" id="33039"/>
    <lineage>
        <taxon>Bacteria</taxon>
        <taxon>Bacillati</taxon>
        <taxon>Bacillota</taxon>
        <taxon>Clostridia</taxon>
        <taxon>Lachnospirales</taxon>
        <taxon>Lachnospiraceae</taxon>
        <taxon>Mediterraneibacter</taxon>
    </lineage>
</organism>
<dbReference type="EMBL" id="CABHNA010000036">
    <property type="protein sequence ID" value="VUW99845.1"/>
    <property type="molecule type" value="Genomic_DNA"/>
</dbReference>
<accession>A0A564SXH5</accession>
<keyword evidence="2" id="KW-1185">Reference proteome</keyword>
<reference evidence="1 2" key="1">
    <citation type="submission" date="2019-07" db="EMBL/GenBank/DDBJ databases">
        <authorList>
            <person name="Hibberd C M."/>
            <person name="Gehrig L. J."/>
            <person name="Chang H.-W."/>
            <person name="Venkatesh S."/>
        </authorList>
    </citation>
    <scope>NUCLEOTIDE SEQUENCE [LARGE SCALE GENOMIC DNA]</scope>
    <source>
        <strain evidence="1">Ruminococcus_torques_SSTS_Bg7063</strain>
    </source>
</reference>
<dbReference type="InterPro" id="IPR011004">
    <property type="entry name" value="Trimer_LpxA-like_sf"/>
</dbReference>
<dbReference type="PANTHER" id="PTHR23416">
    <property type="entry name" value="SIALIC ACID SYNTHASE-RELATED"/>
    <property type="match status" value="1"/>
</dbReference>
<evidence type="ECO:0000313" key="2">
    <source>
        <dbReference type="Proteomes" id="UP000363661"/>
    </source>
</evidence>
<dbReference type="Gene3D" id="2.160.10.10">
    <property type="entry name" value="Hexapeptide repeat proteins"/>
    <property type="match status" value="1"/>
</dbReference>
<name>A0A564SXH5_9FIRM</name>
<evidence type="ECO:0000313" key="1">
    <source>
        <dbReference type="EMBL" id="VUW99845.1"/>
    </source>
</evidence>
<dbReference type="CDD" id="cd04647">
    <property type="entry name" value="LbH_MAT_like"/>
    <property type="match status" value="1"/>
</dbReference>
<dbReference type="InterPro" id="IPR051159">
    <property type="entry name" value="Hexapeptide_acetyltransf"/>
</dbReference>